<reference evidence="2" key="1">
    <citation type="submission" date="2024-01" db="EMBL/GenBank/DDBJ databases">
        <authorList>
            <person name="Webb A."/>
        </authorList>
    </citation>
    <scope>NUCLEOTIDE SEQUENCE</scope>
    <source>
        <strain evidence="2">Pm1</strain>
    </source>
</reference>
<dbReference type="EMBL" id="CAKLBY020000242">
    <property type="protein sequence ID" value="CAK7939214.1"/>
    <property type="molecule type" value="Genomic_DNA"/>
</dbReference>
<evidence type="ECO:0000313" key="2">
    <source>
        <dbReference type="EMBL" id="CAK7939214.1"/>
    </source>
</evidence>
<organism evidence="2 3">
    <name type="scientific">Peronospora matthiolae</name>
    <dbReference type="NCBI Taxonomy" id="2874970"/>
    <lineage>
        <taxon>Eukaryota</taxon>
        <taxon>Sar</taxon>
        <taxon>Stramenopiles</taxon>
        <taxon>Oomycota</taxon>
        <taxon>Peronosporomycetes</taxon>
        <taxon>Peronosporales</taxon>
        <taxon>Peronosporaceae</taxon>
        <taxon>Peronospora</taxon>
    </lineage>
</organism>
<accession>A0AAV1UWR4</accession>
<dbReference type="Proteomes" id="UP001162060">
    <property type="component" value="Unassembled WGS sequence"/>
</dbReference>
<feature type="compositionally biased region" description="Low complexity" evidence="1">
    <location>
        <begin position="1"/>
        <end position="15"/>
    </location>
</feature>
<feature type="region of interest" description="Disordered" evidence="1">
    <location>
        <begin position="94"/>
        <end position="118"/>
    </location>
</feature>
<protein>
    <submittedName>
        <fullName evidence="2">Uncharacterized protein</fullName>
    </submittedName>
</protein>
<evidence type="ECO:0000313" key="3">
    <source>
        <dbReference type="Proteomes" id="UP001162060"/>
    </source>
</evidence>
<feature type="region of interest" description="Disordered" evidence="1">
    <location>
        <begin position="1"/>
        <end position="47"/>
    </location>
</feature>
<sequence length="184" mass="19819">MSPNGDTDAAGATGAQPRALTGRERASSLQGENLEVKAEAVPGNTEQRMLDLLTGLAERMAKLEASQGTKDQPMAKESSVFGSAIGLGQPMNRRALDVTPPRAPSPHMSPGTYFGMNQPGYARAAENVERAQAPQPGLPQHFVPPPVCQQAQIPQHVPSYARVPDARQRKLNIRHFDEKSFTRG</sequence>
<gene>
    <name evidence="2" type="ORF">PM001_LOCUS24364</name>
</gene>
<name>A0AAV1UWR4_9STRA</name>
<dbReference type="AlphaFoldDB" id="A0AAV1UWR4"/>
<evidence type="ECO:0000256" key="1">
    <source>
        <dbReference type="SAM" id="MobiDB-lite"/>
    </source>
</evidence>
<proteinExistence type="predicted"/>
<comment type="caution">
    <text evidence="2">The sequence shown here is derived from an EMBL/GenBank/DDBJ whole genome shotgun (WGS) entry which is preliminary data.</text>
</comment>